<evidence type="ECO:0000256" key="1">
    <source>
        <dbReference type="ARBA" id="ARBA00023239"/>
    </source>
</evidence>
<evidence type="ECO:0000259" key="2">
    <source>
        <dbReference type="Pfam" id="PF04909"/>
    </source>
</evidence>
<dbReference type="SUPFAM" id="SSF51556">
    <property type="entry name" value="Metallo-dependent hydrolases"/>
    <property type="match status" value="1"/>
</dbReference>
<dbReference type="GO" id="GO:0005737">
    <property type="term" value="C:cytoplasm"/>
    <property type="evidence" value="ECO:0007669"/>
    <property type="project" value="TreeGrafter"/>
</dbReference>
<dbReference type="GO" id="GO:0019748">
    <property type="term" value="P:secondary metabolic process"/>
    <property type="evidence" value="ECO:0007669"/>
    <property type="project" value="TreeGrafter"/>
</dbReference>
<name>A0A7W3JUH3_9MICO</name>
<gene>
    <name evidence="3" type="ORF">FB555_001585</name>
</gene>
<dbReference type="AlphaFoldDB" id="A0A7W3JUH3"/>
<feature type="domain" description="Amidohydrolase-related" evidence="2">
    <location>
        <begin position="3"/>
        <end position="328"/>
    </location>
</feature>
<reference evidence="3 4" key="1">
    <citation type="submission" date="2020-07" db="EMBL/GenBank/DDBJ databases">
        <title>Sequencing the genomes of 1000 actinobacteria strains.</title>
        <authorList>
            <person name="Klenk H.-P."/>
        </authorList>
    </citation>
    <scope>NUCLEOTIDE SEQUENCE [LARGE SCALE GENOMIC DNA]</scope>
    <source>
        <strain evidence="3 4">DSM 23737</strain>
    </source>
</reference>
<sequence length="343" mass="37950">MIIDCHGHYTTAPELHNQWRIDQLAAYKAGQPSPAYPEISDAIIIESIESNQLRLINDRGTDLTIFSPRASAMGHHEGDQRISLEWTIACNNLIKRVVDLFPGVFIGVGQLPQSPGSDLTQTIKELERCVNELGFIGVNLNPDPSGGMWNTVPLTDKFWYPLYAKMVELDVPAMIHVSASCNANFHATGAHYMNADTTAFMQLLQGNLFADFPTLKFIIPHGGGAVPYHWGRYRGLADMLKQPNLSTHLMNNVFFDTCVYHQPGIDLLVDVIDNKNILFGSEMIGAVRGIDETTGFYFDDTKRYIDAAKITDAERTSIFASNARAVFPRLDAQLVASSTGQSA</sequence>
<keyword evidence="1 3" id="KW-0456">Lyase</keyword>
<dbReference type="PANTHER" id="PTHR21240">
    <property type="entry name" value="2-AMINO-3-CARBOXYLMUCONATE-6-SEMIALDEHYDE DECARBOXYLASE"/>
    <property type="match status" value="1"/>
</dbReference>
<dbReference type="PANTHER" id="PTHR21240:SF28">
    <property type="entry name" value="ISO-OROTATE DECARBOXYLASE (EUROFUNG)"/>
    <property type="match status" value="1"/>
</dbReference>
<organism evidence="3 4">
    <name type="scientific">Alpinimonas psychrophila</name>
    <dbReference type="NCBI Taxonomy" id="748908"/>
    <lineage>
        <taxon>Bacteria</taxon>
        <taxon>Bacillati</taxon>
        <taxon>Actinomycetota</taxon>
        <taxon>Actinomycetes</taxon>
        <taxon>Micrococcales</taxon>
        <taxon>Microbacteriaceae</taxon>
        <taxon>Alpinimonas</taxon>
    </lineage>
</organism>
<dbReference type="GO" id="GO:0047584">
    <property type="term" value="F:4-oxalmesaconate hydratase activity"/>
    <property type="evidence" value="ECO:0007669"/>
    <property type="project" value="UniProtKB-EC"/>
</dbReference>
<dbReference type="EMBL" id="JACGWU010000005">
    <property type="protein sequence ID" value="MBA8829476.1"/>
    <property type="molecule type" value="Genomic_DNA"/>
</dbReference>
<dbReference type="Gene3D" id="3.20.20.140">
    <property type="entry name" value="Metal-dependent hydrolases"/>
    <property type="match status" value="1"/>
</dbReference>
<dbReference type="GO" id="GO:0016787">
    <property type="term" value="F:hydrolase activity"/>
    <property type="evidence" value="ECO:0007669"/>
    <property type="project" value="InterPro"/>
</dbReference>
<comment type="caution">
    <text evidence="3">The sequence shown here is derived from an EMBL/GenBank/DDBJ whole genome shotgun (WGS) entry which is preliminary data.</text>
</comment>
<dbReference type="Proteomes" id="UP000524237">
    <property type="component" value="Unassembled WGS sequence"/>
</dbReference>
<accession>A0A7W3JUH3</accession>
<dbReference type="EC" id="4.2.1.83" evidence="3"/>
<dbReference type="InterPro" id="IPR032465">
    <property type="entry name" value="ACMSD"/>
</dbReference>
<dbReference type="InterPro" id="IPR006680">
    <property type="entry name" value="Amidohydro-rel"/>
</dbReference>
<dbReference type="GO" id="GO:0016831">
    <property type="term" value="F:carboxy-lyase activity"/>
    <property type="evidence" value="ECO:0007669"/>
    <property type="project" value="InterPro"/>
</dbReference>
<keyword evidence="4" id="KW-1185">Reference proteome</keyword>
<evidence type="ECO:0000313" key="4">
    <source>
        <dbReference type="Proteomes" id="UP000524237"/>
    </source>
</evidence>
<proteinExistence type="predicted"/>
<protein>
    <submittedName>
        <fullName evidence="3">4-oxalmesaconate hydratase</fullName>
        <ecNumber evidence="3">4.2.1.83</ecNumber>
    </submittedName>
</protein>
<dbReference type="RefSeq" id="WP_182484915.1">
    <property type="nucleotide sequence ID" value="NZ_JACGWU010000005.1"/>
</dbReference>
<evidence type="ECO:0000313" key="3">
    <source>
        <dbReference type="EMBL" id="MBA8829476.1"/>
    </source>
</evidence>
<dbReference type="InterPro" id="IPR032466">
    <property type="entry name" value="Metal_Hydrolase"/>
</dbReference>
<dbReference type="Pfam" id="PF04909">
    <property type="entry name" value="Amidohydro_2"/>
    <property type="match status" value="1"/>
</dbReference>